<dbReference type="EMBL" id="BMOL01000004">
    <property type="protein sequence ID" value="GGL76365.1"/>
    <property type="molecule type" value="Genomic_DNA"/>
</dbReference>
<protein>
    <submittedName>
        <fullName evidence="1">Uncharacterized protein</fullName>
    </submittedName>
</protein>
<name>A0ABQ2G624_9DEIO</name>
<proteinExistence type="predicted"/>
<accession>A0ABQ2G624</accession>
<gene>
    <name evidence="1" type="ORF">GCM10010840_13100</name>
</gene>
<evidence type="ECO:0000313" key="1">
    <source>
        <dbReference type="EMBL" id="GGL76365.1"/>
    </source>
</evidence>
<sequence>MRACVAREAGTAHGRVVFIVAGPLFGLVETGTFLSAPATAQATVSAFVRGLRQKHPGRASRCPARICGG</sequence>
<reference evidence="2" key="1">
    <citation type="journal article" date="2019" name="Int. J. Syst. Evol. Microbiol.">
        <title>The Global Catalogue of Microorganisms (GCM) 10K type strain sequencing project: providing services to taxonomists for standard genome sequencing and annotation.</title>
        <authorList>
            <consortium name="The Broad Institute Genomics Platform"/>
            <consortium name="The Broad Institute Genome Sequencing Center for Infectious Disease"/>
            <person name="Wu L."/>
            <person name="Ma J."/>
        </authorList>
    </citation>
    <scope>NUCLEOTIDE SEQUENCE [LARGE SCALE GENOMIC DNA]</scope>
    <source>
        <strain evidence="2">JCM 15442</strain>
    </source>
</reference>
<keyword evidence="2" id="KW-1185">Reference proteome</keyword>
<dbReference type="Proteomes" id="UP000639973">
    <property type="component" value="Unassembled WGS sequence"/>
</dbReference>
<organism evidence="1 2">
    <name type="scientific">Deinococcus aerolatus</name>
    <dbReference type="NCBI Taxonomy" id="522487"/>
    <lineage>
        <taxon>Bacteria</taxon>
        <taxon>Thermotogati</taxon>
        <taxon>Deinococcota</taxon>
        <taxon>Deinococci</taxon>
        <taxon>Deinococcales</taxon>
        <taxon>Deinococcaceae</taxon>
        <taxon>Deinococcus</taxon>
    </lineage>
</organism>
<evidence type="ECO:0000313" key="2">
    <source>
        <dbReference type="Proteomes" id="UP000639973"/>
    </source>
</evidence>
<comment type="caution">
    <text evidence="1">The sequence shown here is derived from an EMBL/GenBank/DDBJ whole genome shotgun (WGS) entry which is preliminary data.</text>
</comment>